<dbReference type="AlphaFoldDB" id="A0ABD0K7Q4"/>
<accession>A0ABD0K7Q4</accession>
<sequence>MPGRQVSTAVSDLVLAFSAVYFVFHVIFVNFFAAVGIAIQGAAAAMGVARFGMAQVDPQITQYHKMLSWLAQVVGIPLLGIGFVHNIMPTLVTLNFLFVIGVVVASRFVDDNMRKLLREATSGFGMLSVILASFYTINIFGLIGAAIYVASGLVVGSEGYVGDMNMPRIDLLHYCLAVGNVFFLYAFLW</sequence>
<feature type="transmembrane region" description="Helical" evidence="1">
    <location>
        <begin position="171"/>
        <end position="188"/>
    </location>
</feature>
<reference evidence="2 3" key="1">
    <citation type="journal article" date="2023" name="Sci. Data">
        <title>Genome assembly of the Korean intertidal mud-creeper Batillaria attramentaria.</title>
        <authorList>
            <person name="Patra A.K."/>
            <person name="Ho P.T."/>
            <person name="Jun S."/>
            <person name="Lee S.J."/>
            <person name="Kim Y."/>
            <person name="Won Y.J."/>
        </authorList>
    </citation>
    <scope>NUCLEOTIDE SEQUENCE [LARGE SCALE GENOMIC DNA]</scope>
    <source>
        <strain evidence="2">Wonlab-2016</strain>
    </source>
</reference>
<organism evidence="2 3">
    <name type="scientific">Batillaria attramentaria</name>
    <dbReference type="NCBI Taxonomy" id="370345"/>
    <lineage>
        <taxon>Eukaryota</taxon>
        <taxon>Metazoa</taxon>
        <taxon>Spiralia</taxon>
        <taxon>Lophotrochozoa</taxon>
        <taxon>Mollusca</taxon>
        <taxon>Gastropoda</taxon>
        <taxon>Caenogastropoda</taxon>
        <taxon>Sorbeoconcha</taxon>
        <taxon>Cerithioidea</taxon>
        <taxon>Batillariidae</taxon>
        <taxon>Batillaria</taxon>
    </lineage>
</organism>
<keyword evidence="3" id="KW-1185">Reference proteome</keyword>
<evidence type="ECO:0000313" key="2">
    <source>
        <dbReference type="EMBL" id="KAK7483053.1"/>
    </source>
</evidence>
<dbReference type="EMBL" id="JACVVK020000234">
    <property type="protein sequence ID" value="KAK7483053.1"/>
    <property type="molecule type" value="Genomic_DNA"/>
</dbReference>
<evidence type="ECO:0000313" key="3">
    <source>
        <dbReference type="Proteomes" id="UP001519460"/>
    </source>
</evidence>
<feature type="transmembrane region" description="Helical" evidence="1">
    <location>
        <begin position="20"/>
        <end position="45"/>
    </location>
</feature>
<dbReference type="Proteomes" id="UP001519460">
    <property type="component" value="Unassembled WGS sequence"/>
</dbReference>
<keyword evidence="1" id="KW-1133">Transmembrane helix</keyword>
<feature type="transmembrane region" description="Helical" evidence="1">
    <location>
        <begin position="91"/>
        <end position="109"/>
    </location>
</feature>
<proteinExistence type="predicted"/>
<keyword evidence="1" id="KW-0812">Transmembrane</keyword>
<comment type="caution">
    <text evidence="2">The sequence shown here is derived from an EMBL/GenBank/DDBJ whole genome shotgun (WGS) entry which is preliminary data.</text>
</comment>
<evidence type="ECO:0000256" key="1">
    <source>
        <dbReference type="SAM" id="Phobius"/>
    </source>
</evidence>
<protein>
    <submittedName>
        <fullName evidence="2">Uncharacterized protein</fullName>
    </submittedName>
</protein>
<name>A0ABD0K7Q4_9CAEN</name>
<feature type="transmembrane region" description="Helical" evidence="1">
    <location>
        <begin position="129"/>
        <end position="151"/>
    </location>
</feature>
<gene>
    <name evidence="2" type="ORF">BaRGS_00025716</name>
</gene>
<keyword evidence="1" id="KW-0472">Membrane</keyword>